<dbReference type="RefSeq" id="WP_316434216.1">
    <property type="nucleotide sequence ID" value="NZ_CP053586.1"/>
</dbReference>
<reference evidence="2" key="1">
    <citation type="submission" date="2020-05" db="EMBL/GenBank/DDBJ databases">
        <authorList>
            <person name="Zhu T."/>
            <person name="Keshari N."/>
            <person name="Lu X."/>
        </authorList>
    </citation>
    <scope>NUCLEOTIDE SEQUENCE</scope>
    <source>
        <strain evidence="2">NK1-12</strain>
    </source>
</reference>
<name>A0AA97AHF5_9CYAN</name>
<dbReference type="AlphaFoldDB" id="A0AA97AHF5"/>
<dbReference type="EMBL" id="CP053586">
    <property type="protein sequence ID" value="WNZ22696.1"/>
    <property type="molecule type" value="Genomic_DNA"/>
</dbReference>
<proteinExistence type="predicted"/>
<gene>
    <name evidence="2" type="ORF">HJG54_07395</name>
</gene>
<evidence type="ECO:0000256" key="1">
    <source>
        <dbReference type="SAM" id="SignalP"/>
    </source>
</evidence>
<keyword evidence="1" id="KW-0732">Signal</keyword>
<evidence type="ECO:0000313" key="2">
    <source>
        <dbReference type="EMBL" id="WNZ22696.1"/>
    </source>
</evidence>
<sequence length="195" mass="21784">MSKVGVWSSLSVGIVLLLSSPVKALPGQTVTEVATWMQTNPTIQPAPGETLLVRRTDSPSRRFIFKASITSPGRAVSGDRRDIIRSESITLFDMVYGVSQPRLEEALGIIYGDGVYQDYQQAEVVYQYPTTEMLSRAESQNAPLLRFIQGEVRQGERYGYWVETVQTPEGKPHNGQMTVFLLEDLPKLTSELESR</sequence>
<accession>A0AA97AHF5</accession>
<protein>
    <submittedName>
        <fullName evidence="2">Uncharacterized protein</fullName>
    </submittedName>
</protein>
<feature type="chain" id="PRO_5041684449" evidence="1">
    <location>
        <begin position="25"/>
        <end position="195"/>
    </location>
</feature>
<organism evidence="2">
    <name type="scientific">Leptolyngbya sp. NK1-12</name>
    <dbReference type="NCBI Taxonomy" id="2547451"/>
    <lineage>
        <taxon>Bacteria</taxon>
        <taxon>Bacillati</taxon>
        <taxon>Cyanobacteriota</taxon>
        <taxon>Cyanophyceae</taxon>
        <taxon>Leptolyngbyales</taxon>
        <taxon>Leptolyngbyaceae</taxon>
        <taxon>Leptolyngbya group</taxon>
        <taxon>Leptolyngbya</taxon>
    </lineage>
</organism>
<feature type="signal peptide" evidence="1">
    <location>
        <begin position="1"/>
        <end position="24"/>
    </location>
</feature>